<dbReference type="GO" id="GO:0000287">
    <property type="term" value="F:magnesium ion binding"/>
    <property type="evidence" value="ECO:0007669"/>
    <property type="project" value="InterPro"/>
</dbReference>
<organism evidence="14">
    <name type="scientific">Proteinivorax hydrogeniformans</name>
    <dbReference type="NCBI Taxonomy" id="1826727"/>
    <lineage>
        <taxon>Bacteria</taxon>
        <taxon>Bacillati</taxon>
        <taxon>Bacillota</taxon>
        <taxon>Clostridia</taxon>
        <taxon>Eubacteriales</taxon>
        <taxon>Proteinivoracaceae</taxon>
        <taxon>Proteinivorax</taxon>
    </lineage>
</organism>
<dbReference type="PANTHER" id="PTHR45745">
    <property type="entry name" value="PHOSPHOMANNOMUTASE 45A"/>
    <property type="match status" value="1"/>
</dbReference>
<evidence type="ECO:0000259" key="12">
    <source>
        <dbReference type="Pfam" id="PF02879"/>
    </source>
</evidence>
<dbReference type="GO" id="GO:0008973">
    <property type="term" value="F:phosphopentomutase activity"/>
    <property type="evidence" value="ECO:0007669"/>
    <property type="project" value="TreeGrafter"/>
</dbReference>
<comment type="cofactor">
    <cofactor evidence="2">
        <name>Mg(2+)</name>
        <dbReference type="ChEBI" id="CHEBI:18420"/>
    </cofactor>
</comment>
<dbReference type="Gene3D" id="3.30.310.50">
    <property type="entry name" value="Alpha-D-phosphohexomutase, C-terminal domain"/>
    <property type="match status" value="1"/>
</dbReference>
<feature type="domain" description="Alpha-D-phosphohexomutase C-terminal" evidence="10">
    <location>
        <begin position="518"/>
        <end position="555"/>
    </location>
</feature>
<evidence type="ECO:0000259" key="10">
    <source>
        <dbReference type="Pfam" id="PF00408"/>
    </source>
</evidence>
<feature type="domain" description="Alpha-D-phosphohexomutase alpha/beta/alpha" evidence="11">
    <location>
        <begin position="45"/>
        <end position="182"/>
    </location>
</feature>
<protein>
    <recommendedName>
        <fullName evidence="4">phosphoglucomutase (alpha-D-glucose-1,6-bisphosphate-dependent)</fullName>
        <ecNumber evidence="4">5.4.2.2</ecNumber>
    </recommendedName>
</protein>
<sequence length="574" mass="64305">MDANIKKRYEAWITDPCFDKETIKELKELEGDAKELEDRFYKELEFGTAGLRGIIGAGTNRINKYIVRKATQGLADYIKSKGQGAIARGVVIAHDNRRMSREFTEEAALVLAANGIKTYLFDDLRATPQLSFAIRYLNCISGIVVTASHNPPEYNGYKVYWEDGAQIATEQAEEIIASIAKVNDFGSVKVLEMEEAKSNDLVELLDEQIEDAYMDEIKKQSLRGDIIKKVADEFKVVFTPLHGTGNIPVRRALKEVGFKNVLVVPEQEKPDSEFSTVAYPNPEDKEAFKLAIELAKKEEANLILGTDPDCDRVGAVVRNKEGEFVVLSGNQTGALLVNYMLHSLKEKGQLPENGAIIKTIVTSEMGRDIAASYGVETLNTLTGFKYIGAKIKEFEATKEKQFLLGYEESFGYLAGTHARDKDAVVTSMLICEMAAYYYDRGMNLYDALMELYDEYGYYLEGLKAITLEGKAGLEKIADIMDYFRGCKLEAIGDKKIEVFEDYSTQERVYVDGNKSAEKIDLPKANVVKFMLEDGAWVALRPSGTEPKLKIYVGVKEATYTASKDLLERTMDWMN</sequence>
<evidence type="ECO:0000256" key="5">
    <source>
        <dbReference type="ARBA" id="ARBA00022553"/>
    </source>
</evidence>
<evidence type="ECO:0000256" key="6">
    <source>
        <dbReference type="ARBA" id="ARBA00022723"/>
    </source>
</evidence>
<evidence type="ECO:0000259" key="13">
    <source>
        <dbReference type="Pfam" id="PF02880"/>
    </source>
</evidence>
<gene>
    <name evidence="14" type="ORF">PRVXH_001280</name>
</gene>
<evidence type="ECO:0000259" key="11">
    <source>
        <dbReference type="Pfam" id="PF02878"/>
    </source>
</evidence>
<dbReference type="InterPro" id="IPR016055">
    <property type="entry name" value="A-D-PHexomutase_a/b/a-I/II/III"/>
</dbReference>
<evidence type="ECO:0000256" key="4">
    <source>
        <dbReference type="ARBA" id="ARBA00012728"/>
    </source>
</evidence>
<dbReference type="GO" id="GO:0004614">
    <property type="term" value="F:phosphoglucomutase activity"/>
    <property type="evidence" value="ECO:0007669"/>
    <property type="project" value="UniProtKB-EC"/>
</dbReference>
<dbReference type="SUPFAM" id="SSF53738">
    <property type="entry name" value="Phosphoglucomutase, first 3 domains"/>
    <property type="match status" value="3"/>
</dbReference>
<dbReference type="InterPro" id="IPR036900">
    <property type="entry name" value="A-D-PHexomutase_C_sf"/>
</dbReference>
<keyword evidence="8 14" id="KW-0413">Isomerase</keyword>
<dbReference type="SUPFAM" id="SSF55957">
    <property type="entry name" value="Phosphoglucomutase, C-terminal domain"/>
    <property type="match status" value="1"/>
</dbReference>
<dbReference type="GO" id="GO:0006166">
    <property type="term" value="P:purine ribonucleoside salvage"/>
    <property type="evidence" value="ECO:0007669"/>
    <property type="project" value="TreeGrafter"/>
</dbReference>
<evidence type="ECO:0000256" key="9">
    <source>
        <dbReference type="RuleBase" id="RU004326"/>
    </source>
</evidence>
<keyword evidence="5" id="KW-0597">Phosphoprotein</keyword>
<dbReference type="Pfam" id="PF02880">
    <property type="entry name" value="PGM_PMM_III"/>
    <property type="match status" value="1"/>
</dbReference>
<evidence type="ECO:0000256" key="3">
    <source>
        <dbReference type="ARBA" id="ARBA00010231"/>
    </source>
</evidence>
<dbReference type="InterPro" id="IPR005846">
    <property type="entry name" value="A-D-PHexomutase_a/b/a-III"/>
</dbReference>
<dbReference type="CDD" id="cd05799">
    <property type="entry name" value="PGM2"/>
    <property type="match status" value="1"/>
</dbReference>
<dbReference type="RefSeq" id="WP_353894475.1">
    <property type="nucleotide sequence ID" value="NZ_CP159485.1"/>
</dbReference>
<dbReference type="Gene3D" id="3.40.120.10">
    <property type="entry name" value="Alpha-D-Glucose-1,6-Bisphosphate, subunit A, domain 3"/>
    <property type="match status" value="3"/>
</dbReference>
<keyword evidence="6 9" id="KW-0479">Metal-binding</keyword>
<dbReference type="InterPro" id="IPR016066">
    <property type="entry name" value="A-D-PHexomutase_CS"/>
</dbReference>
<dbReference type="GO" id="GO:0005975">
    <property type="term" value="P:carbohydrate metabolic process"/>
    <property type="evidence" value="ECO:0007669"/>
    <property type="project" value="InterPro"/>
</dbReference>
<dbReference type="PROSITE" id="PS00710">
    <property type="entry name" value="PGM_PMM"/>
    <property type="match status" value="1"/>
</dbReference>
<feature type="domain" description="Alpha-D-phosphohexomutase alpha/beta/alpha" evidence="12">
    <location>
        <begin position="211"/>
        <end position="319"/>
    </location>
</feature>
<evidence type="ECO:0000256" key="1">
    <source>
        <dbReference type="ARBA" id="ARBA00000443"/>
    </source>
</evidence>
<reference evidence="14" key="2">
    <citation type="submission" date="2024-06" db="EMBL/GenBank/DDBJ databases">
        <authorList>
            <person name="Petrova K.O."/>
            <person name="Toshchakov S.V."/>
            <person name="Boltjanskaja Y.V."/>
            <person name="Kevbrin V.V."/>
        </authorList>
    </citation>
    <scope>NUCLEOTIDE SEQUENCE</scope>
    <source>
        <strain evidence="14">Z-710</strain>
    </source>
</reference>
<dbReference type="Pfam" id="PF02879">
    <property type="entry name" value="PGM_PMM_II"/>
    <property type="match status" value="1"/>
</dbReference>
<comment type="similarity">
    <text evidence="3 9">Belongs to the phosphohexose mutase family.</text>
</comment>
<evidence type="ECO:0000313" key="14">
    <source>
        <dbReference type="EMBL" id="XCI29928.1"/>
    </source>
</evidence>
<accession>A0AAU8HWX7</accession>
<name>A0AAU8HWX7_9FIRM</name>
<evidence type="ECO:0000256" key="8">
    <source>
        <dbReference type="ARBA" id="ARBA00023235"/>
    </source>
</evidence>
<proteinExistence type="inferred from homology"/>
<dbReference type="InterPro" id="IPR005845">
    <property type="entry name" value="A-D-PHexomutase_a/b/a-II"/>
</dbReference>
<keyword evidence="7 9" id="KW-0460">Magnesium</keyword>
<dbReference type="EC" id="5.4.2.2" evidence="4"/>
<dbReference type="InterPro" id="IPR005844">
    <property type="entry name" value="A-D-PHexomutase_a/b/a-I"/>
</dbReference>
<dbReference type="Pfam" id="PF02878">
    <property type="entry name" value="PGM_PMM_I"/>
    <property type="match status" value="1"/>
</dbReference>
<dbReference type="AlphaFoldDB" id="A0AAU8HWX7"/>
<dbReference type="EMBL" id="CP159485">
    <property type="protein sequence ID" value="XCI29928.1"/>
    <property type="molecule type" value="Genomic_DNA"/>
</dbReference>
<comment type="catalytic activity">
    <reaction evidence="1">
        <text>alpha-D-glucose 1-phosphate = alpha-D-glucose 6-phosphate</text>
        <dbReference type="Rhea" id="RHEA:23536"/>
        <dbReference type="ChEBI" id="CHEBI:58225"/>
        <dbReference type="ChEBI" id="CHEBI:58601"/>
        <dbReference type="EC" id="5.4.2.2"/>
    </reaction>
</comment>
<evidence type="ECO:0000256" key="7">
    <source>
        <dbReference type="ARBA" id="ARBA00022842"/>
    </source>
</evidence>
<evidence type="ECO:0000256" key="2">
    <source>
        <dbReference type="ARBA" id="ARBA00001946"/>
    </source>
</evidence>
<dbReference type="InterPro" id="IPR005843">
    <property type="entry name" value="A-D-PHexomutase_C"/>
</dbReference>
<dbReference type="Pfam" id="PF00408">
    <property type="entry name" value="PGM_PMM_IV"/>
    <property type="match status" value="1"/>
</dbReference>
<reference evidence="14" key="1">
    <citation type="journal article" date="2018" name="Antonie Van Leeuwenhoek">
        <title>Proteinivorax hydrogeniformans sp. nov., an anaerobic, haloalkaliphilic bacterium fermenting proteinaceous compounds with high hydrogen production.</title>
        <authorList>
            <person name="Boltyanskaya Y."/>
            <person name="Detkova E."/>
            <person name="Pimenov N."/>
            <person name="Kevbrin V."/>
        </authorList>
    </citation>
    <scope>NUCLEOTIDE SEQUENCE</scope>
    <source>
        <strain evidence="14">Z-710</strain>
    </source>
</reference>
<dbReference type="PANTHER" id="PTHR45745:SF1">
    <property type="entry name" value="PHOSPHOGLUCOMUTASE 2B-RELATED"/>
    <property type="match status" value="1"/>
</dbReference>
<feature type="domain" description="Alpha-D-phosphohexomutase alpha/beta/alpha" evidence="13">
    <location>
        <begin position="329"/>
        <end position="455"/>
    </location>
</feature>